<evidence type="ECO:0000256" key="3">
    <source>
        <dbReference type="ARBA" id="ARBA00023157"/>
    </source>
</evidence>
<dbReference type="SUPFAM" id="SSF52833">
    <property type="entry name" value="Thioredoxin-like"/>
    <property type="match status" value="1"/>
</dbReference>
<dbReference type="GO" id="GO:0045454">
    <property type="term" value="P:cell redox homeostasis"/>
    <property type="evidence" value="ECO:0007669"/>
    <property type="project" value="TreeGrafter"/>
</dbReference>
<dbReference type="FunFam" id="3.40.30.10:FF:000001">
    <property type="entry name" value="Thioredoxin"/>
    <property type="match status" value="1"/>
</dbReference>
<dbReference type="PROSITE" id="PS00194">
    <property type="entry name" value="THIOREDOXIN_1"/>
    <property type="match status" value="1"/>
</dbReference>
<dbReference type="InterPro" id="IPR013766">
    <property type="entry name" value="Thioredoxin_domain"/>
</dbReference>
<keyword evidence="4" id="KW-0676">Redox-active center</keyword>
<dbReference type="Pfam" id="PF00085">
    <property type="entry name" value="Thioredoxin"/>
    <property type="match status" value="1"/>
</dbReference>
<name>T1BG35_9ZZZZ</name>
<dbReference type="AlphaFoldDB" id="T1BG35"/>
<dbReference type="InterPro" id="IPR005746">
    <property type="entry name" value="Thioredoxin"/>
</dbReference>
<evidence type="ECO:0000256" key="4">
    <source>
        <dbReference type="ARBA" id="ARBA00023284"/>
    </source>
</evidence>
<reference evidence="6" key="1">
    <citation type="submission" date="2013-08" db="EMBL/GenBank/DDBJ databases">
        <authorList>
            <person name="Mendez C."/>
            <person name="Richter M."/>
            <person name="Ferrer M."/>
            <person name="Sanchez J."/>
        </authorList>
    </citation>
    <scope>NUCLEOTIDE SEQUENCE</scope>
</reference>
<dbReference type="InterPro" id="IPR036249">
    <property type="entry name" value="Thioredoxin-like_sf"/>
</dbReference>
<dbReference type="GO" id="GO:0015035">
    <property type="term" value="F:protein-disulfide reductase activity"/>
    <property type="evidence" value="ECO:0007669"/>
    <property type="project" value="InterPro"/>
</dbReference>
<evidence type="ECO:0000259" key="5">
    <source>
        <dbReference type="PROSITE" id="PS51352"/>
    </source>
</evidence>
<organism evidence="6">
    <name type="scientific">mine drainage metagenome</name>
    <dbReference type="NCBI Taxonomy" id="410659"/>
    <lineage>
        <taxon>unclassified sequences</taxon>
        <taxon>metagenomes</taxon>
        <taxon>ecological metagenomes</taxon>
    </lineage>
</organism>
<dbReference type="PIRSF" id="PIRSF000077">
    <property type="entry name" value="Thioredoxin"/>
    <property type="match status" value="1"/>
</dbReference>
<dbReference type="GO" id="GO:0005829">
    <property type="term" value="C:cytosol"/>
    <property type="evidence" value="ECO:0007669"/>
    <property type="project" value="TreeGrafter"/>
</dbReference>
<evidence type="ECO:0000313" key="6">
    <source>
        <dbReference type="EMBL" id="EQD68587.1"/>
    </source>
</evidence>
<sequence length="96" mass="10788">MMIEVNRTTFELEVLEASRQLPVLVDFWAPWCGPCRALGPVLERLETGYAGRFKLVKVNSDENPELSQQYMVRSIPYVLAFVDGNPADGFIGAQPE</sequence>
<protein>
    <submittedName>
        <fullName evidence="6">Thioredoxin domain-containing protein</fullName>
    </submittedName>
</protein>
<keyword evidence="2" id="KW-0249">Electron transport</keyword>
<dbReference type="InterPro" id="IPR017937">
    <property type="entry name" value="Thioredoxin_CS"/>
</dbReference>
<comment type="caution">
    <text evidence="6">The sequence shown here is derived from an EMBL/GenBank/DDBJ whole genome shotgun (WGS) entry which is preliminary data.</text>
</comment>
<dbReference type="PRINTS" id="PR00421">
    <property type="entry name" value="THIOREDOXIN"/>
</dbReference>
<dbReference type="EMBL" id="AUZX01005242">
    <property type="protein sequence ID" value="EQD68587.1"/>
    <property type="molecule type" value="Genomic_DNA"/>
</dbReference>
<keyword evidence="3" id="KW-1015">Disulfide bond</keyword>
<feature type="non-terminal residue" evidence="6">
    <location>
        <position position="96"/>
    </location>
</feature>
<dbReference type="Gene3D" id="3.40.30.10">
    <property type="entry name" value="Glutaredoxin"/>
    <property type="match status" value="1"/>
</dbReference>
<gene>
    <name evidence="6" type="ORF">B1A_07268</name>
</gene>
<dbReference type="CDD" id="cd02956">
    <property type="entry name" value="ybbN"/>
    <property type="match status" value="1"/>
</dbReference>
<feature type="domain" description="Thioredoxin" evidence="5">
    <location>
        <begin position="1"/>
        <end position="96"/>
    </location>
</feature>
<reference evidence="6" key="2">
    <citation type="journal article" date="2014" name="ISME J.">
        <title>Microbial stratification in low pH oxic and suboxic macroscopic growths along an acid mine drainage.</title>
        <authorList>
            <person name="Mendez-Garcia C."/>
            <person name="Mesa V."/>
            <person name="Sprenger R.R."/>
            <person name="Richter M."/>
            <person name="Diez M.S."/>
            <person name="Solano J."/>
            <person name="Bargiela R."/>
            <person name="Golyshina O.V."/>
            <person name="Manteca A."/>
            <person name="Ramos J.L."/>
            <person name="Gallego J.R."/>
            <person name="Llorente I."/>
            <person name="Martins Dos Santos V.A."/>
            <person name="Jensen O.N."/>
            <person name="Pelaez A.I."/>
            <person name="Sanchez J."/>
            <person name="Ferrer M."/>
        </authorList>
    </citation>
    <scope>NUCLEOTIDE SEQUENCE</scope>
</reference>
<evidence type="ECO:0000256" key="2">
    <source>
        <dbReference type="ARBA" id="ARBA00022982"/>
    </source>
</evidence>
<proteinExistence type="predicted"/>
<accession>T1BG35</accession>
<dbReference type="PANTHER" id="PTHR45663">
    <property type="entry name" value="GEO12009P1"/>
    <property type="match status" value="1"/>
</dbReference>
<dbReference type="PANTHER" id="PTHR45663:SF11">
    <property type="entry name" value="GEO12009P1"/>
    <property type="match status" value="1"/>
</dbReference>
<evidence type="ECO:0000256" key="1">
    <source>
        <dbReference type="ARBA" id="ARBA00022448"/>
    </source>
</evidence>
<dbReference type="PROSITE" id="PS51352">
    <property type="entry name" value="THIOREDOXIN_2"/>
    <property type="match status" value="1"/>
</dbReference>
<keyword evidence="1" id="KW-0813">Transport</keyword>